<dbReference type="GeneID" id="35119442"/>
<organism evidence="2 3">
    <name type="scientific">Methanobrevibacter smithii</name>
    <dbReference type="NCBI Taxonomy" id="2173"/>
    <lineage>
        <taxon>Archaea</taxon>
        <taxon>Methanobacteriati</taxon>
        <taxon>Methanobacteriota</taxon>
        <taxon>Methanomada group</taxon>
        <taxon>Methanobacteria</taxon>
        <taxon>Methanobacteriales</taxon>
        <taxon>Methanobacteriaceae</taxon>
        <taxon>Methanobrevibacter</taxon>
    </lineage>
</organism>
<feature type="transmembrane region" description="Helical" evidence="1">
    <location>
        <begin position="236"/>
        <end position="252"/>
    </location>
</feature>
<reference evidence="2 3" key="1">
    <citation type="submission" date="2016-10" db="EMBL/GenBank/DDBJ databases">
        <authorList>
            <person name="Varghese N."/>
        </authorList>
    </citation>
    <scope>NUCLEOTIDE SEQUENCE [LARGE SCALE GENOMIC DNA]</scope>
    <source>
        <strain evidence="2 3">KB11</strain>
    </source>
</reference>
<feature type="transmembrane region" description="Helical" evidence="1">
    <location>
        <begin position="185"/>
        <end position="205"/>
    </location>
</feature>
<dbReference type="Pfam" id="PF09913">
    <property type="entry name" value="DUF2142"/>
    <property type="match status" value="1"/>
</dbReference>
<feature type="transmembrane region" description="Helical" evidence="1">
    <location>
        <begin position="449"/>
        <end position="467"/>
    </location>
</feature>
<dbReference type="EMBL" id="CP017803">
    <property type="protein sequence ID" value="ATZ60484.1"/>
    <property type="molecule type" value="Genomic_DNA"/>
</dbReference>
<name>A0A2H4U8P9_METSM</name>
<evidence type="ECO:0000313" key="3">
    <source>
        <dbReference type="Proteomes" id="UP000232133"/>
    </source>
</evidence>
<accession>A0A2H4U8P9</accession>
<feature type="transmembrane region" description="Helical" evidence="1">
    <location>
        <begin position="38"/>
        <end position="56"/>
    </location>
</feature>
<keyword evidence="1" id="KW-0812">Transmembrane</keyword>
<dbReference type="RefSeq" id="WP_100815819.1">
    <property type="nucleotide sequence ID" value="NZ_CP017803.1"/>
</dbReference>
<evidence type="ECO:0000256" key="1">
    <source>
        <dbReference type="SAM" id="Phobius"/>
    </source>
</evidence>
<keyword evidence="1" id="KW-1133">Transmembrane helix</keyword>
<feature type="transmembrane region" description="Helical" evidence="1">
    <location>
        <begin position="301"/>
        <end position="320"/>
    </location>
</feature>
<feature type="transmembrane region" description="Helical" evidence="1">
    <location>
        <begin position="479"/>
        <end position="499"/>
    </location>
</feature>
<feature type="transmembrane region" description="Helical" evidence="1">
    <location>
        <begin position="384"/>
        <end position="406"/>
    </location>
</feature>
<feature type="transmembrane region" description="Helical" evidence="1">
    <location>
        <begin position="9"/>
        <end position="26"/>
    </location>
</feature>
<proteinExistence type="predicted"/>
<evidence type="ECO:0008006" key="4">
    <source>
        <dbReference type="Google" id="ProtNLM"/>
    </source>
</evidence>
<dbReference type="InterPro" id="IPR018674">
    <property type="entry name" value="DUF2142_membrane"/>
</dbReference>
<sequence>MFKLENKKYFIGIYALILSLFSLYFTYRANFSNPEFEVLMFCILLIAGILSIVYYTKNNEKLHKVALVLIIIFGIISLFLTPIYDVSDETEHFVRSEIVSTGELSTNYVPIPNTTANGYKTIASVTTFFDNAGANVFNTHADDDKIDYTPSYFNSAFAQNPFYGYLAQGLGVFLAKCLDLNAIWMLWLGRFFNLLLYAGIIAVAIKKAPVFKFPLLIVSILPIAIYQAASTSCDGLFSALAILAFSYFLYFYKTPKIAWTDLGIFYIAVILCGLLKTPYLALSLLIFLVPNTNFSDKKQNIIAKLCILVALGIGIAWSSYATTQLANSWRGEYFIQKNVSASGQIDYLLANPLIALQRFGEIYSTALPTVIDRFFYFSNSVREYSSTLLAGLYFVFFCLFSVFYCNSEDLNLKTRVKGFLIFILIYSGVMAVQYLTWSPVGGENVTSGVFSRYFMPLLIFLPFVFGIGNEKIDKQTLSFLVLTIAIGFISGMLMLTTAVKY</sequence>
<gene>
    <name evidence="2" type="ORF">BK798_08640</name>
</gene>
<dbReference type="AlphaFoldDB" id="A0A2H4U8P9"/>
<feature type="transmembrane region" description="Helical" evidence="1">
    <location>
        <begin position="264"/>
        <end position="289"/>
    </location>
</feature>
<feature type="transmembrane region" description="Helical" evidence="1">
    <location>
        <begin position="65"/>
        <end position="84"/>
    </location>
</feature>
<keyword evidence="1" id="KW-0472">Membrane</keyword>
<feature type="transmembrane region" description="Helical" evidence="1">
    <location>
        <begin position="418"/>
        <end position="437"/>
    </location>
</feature>
<dbReference type="Proteomes" id="UP000232133">
    <property type="component" value="Chromosome"/>
</dbReference>
<protein>
    <recommendedName>
        <fullName evidence="4">DUF2142 domain-containing protein</fullName>
    </recommendedName>
</protein>
<evidence type="ECO:0000313" key="2">
    <source>
        <dbReference type="EMBL" id="ATZ60484.1"/>
    </source>
</evidence>